<reference evidence="1" key="5">
    <citation type="journal article" date="2021" name="G3 (Bethesda)">
        <title>Aegilops tauschii genome assembly Aet v5.0 features greater sequence contiguity and improved annotation.</title>
        <authorList>
            <person name="Wang L."/>
            <person name="Zhu T."/>
            <person name="Rodriguez J.C."/>
            <person name="Deal K.R."/>
            <person name="Dubcovsky J."/>
            <person name="McGuire P.E."/>
            <person name="Lux T."/>
            <person name="Spannagl M."/>
            <person name="Mayer K.F.X."/>
            <person name="Baldrich P."/>
            <person name="Meyers B.C."/>
            <person name="Huo N."/>
            <person name="Gu Y.Q."/>
            <person name="Zhou H."/>
            <person name="Devos K.M."/>
            <person name="Bennetzen J.L."/>
            <person name="Unver T."/>
            <person name="Budak H."/>
            <person name="Gulick P.J."/>
            <person name="Galiba G."/>
            <person name="Kalapos B."/>
            <person name="Nelson D.R."/>
            <person name="Li P."/>
            <person name="You F.M."/>
            <person name="Luo M.C."/>
            <person name="Dvorak J."/>
        </authorList>
    </citation>
    <scope>NUCLEOTIDE SEQUENCE [LARGE SCALE GENOMIC DNA]</scope>
    <source>
        <strain evidence="1">cv. AL8/78</strain>
    </source>
</reference>
<dbReference type="Proteomes" id="UP000015105">
    <property type="component" value="Chromosome 4D"/>
</dbReference>
<dbReference type="EnsemblPlants" id="AET4Gv20676000.2">
    <property type="protein sequence ID" value="AET4Gv20676000.2"/>
    <property type="gene ID" value="AET4Gv20676000"/>
</dbReference>
<evidence type="ECO:0000313" key="1">
    <source>
        <dbReference type="EnsemblPlants" id="AET4Gv20676000.2"/>
    </source>
</evidence>
<protein>
    <submittedName>
        <fullName evidence="1">Uncharacterized protein</fullName>
    </submittedName>
</protein>
<organism evidence="1 2">
    <name type="scientific">Aegilops tauschii subsp. strangulata</name>
    <name type="common">Goatgrass</name>
    <dbReference type="NCBI Taxonomy" id="200361"/>
    <lineage>
        <taxon>Eukaryota</taxon>
        <taxon>Viridiplantae</taxon>
        <taxon>Streptophyta</taxon>
        <taxon>Embryophyta</taxon>
        <taxon>Tracheophyta</taxon>
        <taxon>Spermatophyta</taxon>
        <taxon>Magnoliopsida</taxon>
        <taxon>Liliopsida</taxon>
        <taxon>Poales</taxon>
        <taxon>Poaceae</taxon>
        <taxon>BOP clade</taxon>
        <taxon>Pooideae</taxon>
        <taxon>Triticodae</taxon>
        <taxon>Triticeae</taxon>
        <taxon>Triticinae</taxon>
        <taxon>Aegilops</taxon>
    </lineage>
</organism>
<reference evidence="1" key="4">
    <citation type="submission" date="2019-03" db="UniProtKB">
        <authorList>
            <consortium name="EnsemblPlants"/>
        </authorList>
    </citation>
    <scope>IDENTIFICATION</scope>
</reference>
<name>A0A453IU02_AEGTS</name>
<accession>A0A453IU02</accession>
<reference evidence="2" key="1">
    <citation type="journal article" date="2014" name="Science">
        <title>Ancient hybridizations among the ancestral genomes of bread wheat.</title>
        <authorList>
            <consortium name="International Wheat Genome Sequencing Consortium,"/>
            <person name="Marcussen T."/>
            <person name="Sandve S.R."/>
            <person name="Heier L."/>
            <person name="Spannagl M."/>
            <person name="Pfeifer M."/>
            <person name="Jakobsen K.S."/>
            <person name="Wulff B.B."/>
            <person name="Steuernagel B."/>
            <person name="Mayer K.F."/>
            <person name="Olsen O.A."/>
        </authorList>
    </citation>
    <scope>NUCLEOTIDE SEQUENCE [LARGE SCALE GENOMIC DNA]</scope>
    <source>
        <strain evidence="2">cv. AL8/78</strain>
    </source>
</reference>
<reference evidence="1" key="3">
    <citation type="journal article" date="2017" name="Nature">
        <title>Genome sequence of the progenitor of the wheat D genome Aegilops tauschii.</title>
        <authorList>
            <person name="Luo M.C."/>
            <person name="Gu Y.Q."/>
            <person name="Puiu D."/>
            <person name="Wang H."/>
            <person name="Twardziok S.O."/>
            <person name="Deal K.R."/>
            <person name="Huo N."/>
            <person name="Zhu T."/>
            <person name="Wang L."/>
            <person name="Wang Y."/>
            <person name="McGuire P.E."/>
            <person name="Liu S."/>
            <person name="Long H."/>
            <person name="Ramasamy R.K."/>
            <person name="Rodriguez J.C."/>
            <person name="Van S.L."/>
            <person name="Yuan L."/>
            <person name="Wang Z."/>
            <person name="Xia Z."/>
            <person name="Xiao L."/>
            <person name="Anderson O.D."/>
            <person name="Ouyang S."/>
            <person name="Liang Y."/>
            <person name="Zimin A.V."/>
            <person name="Pertea G."/>
            <person name="Qi P."/>
            <person name="Bennetzen J.L."/>
            <person name="Dai X."/>
            <person name="Dawson M.W."/>
            <person name="Muller H.G."/>
            <person name="Kugler K."/>
            <person name="Rivarola-Duarte L."/>
            <person name="Spannagl M."/>
            <person name="Mayer K.F.X."/>
            <person name="Lu F.H."/>
            <person name="Bevan M.W."/>
            <person name="Leroy P."/>
            <person name="Li P."/>
            <person name="You F.M."/>
            <person name="Sun Q."/>
            <person name="Liu Z."/>
            <person name="Lyons E."/>
            <person name="Wicker T."/>
            <person name="Salzberg S.L."/>
            <person name="Devos K.M."/>
            <person name="Dvorak J."/>
        </authorList>
    </citation>
    <scope>NUCLEOTIDE SEQUENCE [LARGE SCALE GENOMIC DNA]</scope>
    <source>
        <strain evidence="1">cv. AL8/78</strain>
    </source>
</reference>
<evidence type="ECO:0000313" key="2">
    <source>
        <dbReference type="Proteomes" id="UP000015105"/>
    </source>
</evidence>
<reference evidence="2" key="2">
    <citation type="journal article" date="2017" name="Nat. Plants">
        <title>The Aegilops tauschii genome reveals multiple impacts of transposons.</title>
        <authorList>
            <person name="Zhao G."/>
            <person name="Zou C."/>
            <person name="Li K."/>
            <person name="Wang K."/>
            <person name="Li T."/>
            <person name="Gao L."/>
            <person name="Zhang X."/>
            <person name="Wang H."/>
            <person name="Yang Z."/>
            <person name="Liu X."/>
            <person name="Jiang W."/>
            <person name="Mao L."/>
            <person name="Kong X."/>
            <person name="Jiao Y."/>
            <person name="Jia J."/>
        </authorList>
    </citation>
    <scope>NUCLEOTIDE SEQUENCE [LARGE SCALE GENOMIC DNA]</scope>
    <source>
        <strain evidence="2">cv. AL8/78</strain>
    </source>
</reference>
<keyword evidence="2" id="KW-1185">Reference proteome</keyword>
<dbReference type="AlphaFoldDB" id="A0A453IU02"/>
<dbReference type="Gramene" id="AET4Gv20676000.2">
    <property type="protein sequence ID" value="AET4Gv20676000.2"/>
    <property type="gene ID" value="AET4Gv20676000"/>
</dbReference>
<proteinExistence type="predicted"/>
<sequence>AGSFPTIPVPLFPLPLASPQSPTTYIPTACVFHRVGAWPRSRRRAHSTRPPAGALPKPLRLCRLRRSCSCSSLPCCPGPVRNLWPSDFEVGRTEYVD</sequence>